<accession>A0A180GKA2</accession>
<dbReference type="AlphaFoldDB" id="A0A180GKA2"/>
<reference evidence="2 3" key="3">
    <citation type="journal article" date="2017" name="G3 (Bethesda)">
        <title>Comparative analysis highlights variable genome content of wheat rusts and divergence of the mating loci.</title>
        <authorList>
            <person name="Cuomo C.A."/>
            <person name="Bakkeren G."/>
            <person name="Khalil H.B."/>
            <person name="Panwar V."/>
            <person name="Joly D."/>
            <person name="Linning R."/>
            <person name="Sakthikumar S."/>
            <person name="Song X."/>
            <person name="Adiconis X."/>
            <person name="Fan L."/>
            <person name="Goldberg J.M."/>
            <person name="Levin J.Z."/>
            <person name="Young S."/>
            <person name="Zeng Q."/>
            <person name="Anikster Y."/>
            <person name="Bruce M."/>
            <person name="Wang M."/>
            <person name="Yin C."/>
            <person name="McCallum B."/>
            <person name="Szabo L.J."/>
            <person name="Hulbert S."/>
            <person name="Chen X."/>
            <person name="Fellers J.P."/>
        </authorList>
    </citation>
    <scope>NUCLEOTIDE SEQUENCE</scope>
    <source>
        <strain evidence="3">Isolate 1-1 / race 1 (BBBD)</strain>
        <strain evidence="2">isolate 1-1 / race 1 (BBBD)</strain>
    </source>
</reference>
<name>A0A180GKA2_PUCT1</name>
<proteinExistence type="predicted"/>
<keyword evidence="3" id="KW-1185">Reference proteome</keyword>
<organism evidence="1">
    <name type="scientific">Puccinia triticina (isolate 1-1 / race 1 (BBBD))</name>
    <name type="common">Brown leaf rust fungus</name>
    <dbReference type="NCBI Taxonomy" id="630390"/>
    <lineage>
        <taxon>Eukaryota</taxon>
        <taxon>Fungi</taxon>
        <taxon>Dikarya</taxon>
        <taxon>Basidiomycota</taxon>
        <taxon>Pucciniomycotina</taxon>
        <taxon>Pucciniomycetes</taxon>
        <taxon>Pucciniales</taxon>
        <taxon>Pucciniaceae</taxon>
        <taxon>Puccinia</taxon>
    </lineage>
</organism>
<dbReference type="VEuPathDB" id="FungiDB:PTTG_27516"/>
<evidence type="ECO:0000313" key="3">
    <source>
        <dbReference type="Proteomes" id="UP000005240"/>
    </source>
</evidence>
<reference evidence="2" key="4">
    <citation type="submission" date="2025-05" db="UniProtKB">
        <authorList>
            <consortium name="EnsemblFungi"/>
        </authorList>
    </citation>
    <scope>IDENTIFICATION</scope>
    <source>
        <strain evidence="2">isolate 1-1 / race 1 (BBBD)</strain>
    </source>
</reference>
<sequence length="128" mass="14204">MEDTPQSEAAQALEILRRFKLACKDPAFRRALRRASQKDLYLMVQSKLLSLREIFEPDNVLQVTVDHPHLWTLCSQYAGVPQKNLGTPAAPCPGAQEHLPPRPLAPAPCKRRAATGFSHLAHAMANLT</sequence>
<reference evidence="1" key="1">
    <citation type="submission" date="2009-11" db="EMBL/GenBank/DDBJ databases">
        <authorList>
            <consortium name="The Broad Institute Genome Sequencing Platform"/>
            <person name="Ward D."/>
            <person name="Feldgarden M."/>
            <person name="Earl A."/>
            <person name="Young S.K."/>
            <person name="Zeng Q."/>
            <person name="Koehrsen M."/>
            <person name="Alvarado L."/>
            <person name="Berlin A."/>
            <person name="Bochicchio J."/>
            <person name="Borenstein D."/>
            <person name="Chapman S.B."/>
            <person name="Chen Z."/>
            <person name="Engels R."/>
            <person name="Freedman E."/>
            <person name="Gellesch M."/>
            <person name="Goldberg J."/>
            <person name="Griggs A."/>
            <person name="Gujja S."/>
            <person name="Heilman E."/>
            <person name="Heiman D."/>
            <person name="Hepburn T."/>
            <person name="Howarth C."/>
            <person name="Jen D."/>
            <person name="Larson L."/>
            <person name="Lewis B."/>
            <person name="Mehta T."/>
            <person name="Park D."/>
            <person name="Pearson M."/>
            <person name="Roberts A."/>
            <person name="Saif S."/>
            <person name="Shea T."/>
            <person name="Shenoy N."/>
            <person name="Sisk P."/>
            <person name="Stolte C."/>
            <person name="Sykes S."/>
            <person name="Thomson T."/>
            <person name="Walk T."/>
            <person name="White J."/>
            <person name="Yandava C."/>
            <person name="Izard J."/>
            <person name="Baranova O.V."/>
            <person name="Blanton J.M."/>
            <person name="Tanner A.C."/>
            <person name="Dewhirst F.E."/>
            <person name="Haas B."/>
            <person name="Nusbaum C."/>
            <person name="Birren B."/>
        </authorList>
    </citation>
    <scope>NUCLEOTIDE SEQUENCE [LARGE SCALE GENOMIC DNA]</scope>
    <source>
        <strain evidence="1">1-1 BBBD Race 1</strain>
    </source>
</reference>
<reference evidence="1" key="2">
    <citation type="submission" date="2016-05" db="EMBL/GenBank/DDBJ databases">
        <title>Comparative analysis highlights variable genome content of wheat rusts and divergence of the mating loci.</title>
        <authorList>
            <person name="Cuomo C.A."/>
            <person name="Bakkeren G."/>
            <person name="Szabo L."/>
            <person name="Khalil H."/>
            <person name="Joly D."/>
            <person name="Goldberg J."/>
            <person name="Young S."/>
            <person name="Zeng Q."/>
            <person name="Fellers J."/>
        </authorList>
    </citation>
    <scope>NUCLEOTIDE SEQUENCE [LARGE SCALE GENOMIC DNA]</scope>
    <source>
        <strain evidence="1">1-1 BBBD Race 1</strain>
    </source>
</reference>
<dbReference type="EMBL" id="ADAS02000058">
    <property type="protein sequence ID" value="OAV92879.1"/>
    <property type="molecule type" value="Genomic_DNA"/>
</dbReference>
<protein>
    <submittedName>
        <fullName evidence="1 2">Uncharacterized protein</fullName>
    </submittedName>
</protein>
<evidence type="ECO:0000313" key="2">
    <source>
        <dbReference type="EnsemblFungi" id="PTTG_27516-t43_1-p1"/>
    </source>
</evidence>
<evidence type="ECO:0000313" key="1">
    <source>
        <dbReference type="EMBL" id="OAV92879.1"/>
    </source>
</evidence>
<dbReference type="Proteomes" id="UP000005240">
    <property type="component" value="Unassembled WGS sequence"/>
</dbReference>
<dbReference type="OrthoDB" id="2502515at2759"/>
<dbReference type="EnsemblFungi" id="PTTG_27516-t43_1">
    <property type="protein sequence ID" value="PTTG_27516-t43_1-p1"/>
    <property type="gene ID" value="PTTG_27516"/>
</dbReference>
<gene>
    <name evidence="1" type="ORF">PTTG_27516</name>
</gene>